<dbReference type="SUPFAM" id="SSF51735">
    <property type="entry name" value="NAD(P)-binding Rossmann-fold domains"/>
    <property type="match status" value="1"/>
</dbReference>
<dbReference type="InterPro" id="IPR002347">
    <property type="entry name" value="SDR_fam"/>
</dbReference>
<dbReference type="PRINTS" id="PR00081">
    <property type="entry name" value="GDHRDH"/>
</dbReference>
<sequence>MSKVYVITGANRGIGLALATELSSQGHKVIATARTPETATKLEALRNVSIVQAEMSDLKSLPRVIADIAALAPEGIDELWNNAGASRNAGLVSDIDFVKYHEELAINVVAPGAITQGLLPLLRKKQTRKIIFISSVMGSGQIASSIIGNVLKGVPIPVTEDFLRMSSYCSSKSALTMQAIGWNGALFKEGFVVIPIHPGWVRTDLTLPEATLSVEESVAGLLKTVGDAKPVADLVLLNYNGETLPW</sequence>
<dbReference type="Proteomes" id="UP000235786">
    <property type="component" value="Unassembled WGS sequence"/>
</dbReference>
<reference evidence="1 2" key="1">
    <citation type="submission" date="2016-04" db="EMBL/GenBank/DDBJ databases">
        <title>A degradative enzymes factory behind the ericoid mycorrhizal symbiosis.</title>
        <authorList>
            <consortium name="DOE Joint Genome Institute"/>
            <person name="Martino E."/>
            <person name="Morin E."/>
            <person name="Grelet G."/>
            <person name="Kuo A."/>
            <person name="Kohler A."/>
            <person name="Daghino S."/>
            <person name="Barry K."/>
            <person name="Choi C."/>
            <person name="Cichocki N."/>
            <person name="Clum A."/>
            <person name="Copeland A."/>
            <person name="Hainaut M."/>
            <person name="Haridas S."/>
            <person name="Labutti K."/>
            <person name="Lindquist E."/>
            <person name="Lipzen A."/>
            <person name="Khouja H.-R."/>
            <person name="Murat C."/>
            <person name="Ohm R."/>
            <person name="Olson A."/>
            <person name="Spatafora J."/>
            <person name="Veneault-Fourrey C."/>
            <person name="Henrissat B."/>
            <person name="Grigoriev I."/>
            <person name="Martin F."/>
            <person name="Perotto S."/>
        </authorList>
    </citation>
    <scope>NUCLEOTIDE SEQUENCE [LARGE SCALE GENOMIC DNA]</scope>
    <source>
        <strain evidence="1 2">F</strain>
    </source>
</reference>
<dbReference type="AlphaFoldDB" id="A0A2J6R616"/>
<dbReference type="InterPro" id="IPR036291">
    <property type="entry name" value="NAD(P)-bd_dom_sf"/>
</dbReference>
<proteinExistence type="predicted"/>
<evidence type="ECO:0000313" key="1">
    <source>
        <dbReference type="EMBL" id="PMD33966.1"/>
    </source>
</evidence>
<dbReference type="PANTHER" id="PTHR45458">
    <property type="entry name" value="SHORT-CHAIN DEHYDROGENASE/REDUCTASE SDR"/>
    <property type="match status" value="1"/>
</dbReference>
<dbReference type="EMBL" id="KZ613955">
    <property type="protein sequence ID" value="PMD33966.1"/>
    <property type="molecule type" value="Genomic_DNA"/>
</dbReference>
<accession>A0A2J6R616</accession>
<dbReference type="PANTHER" id="PTHR45458:SF1">
    <property type="entry name" value="SHORT CHAIN DEHYDROGENASE"/>
    <property type="match status" value="1"/>
</dbReference>
<dbReference type="Pfam" id="PF00106">
    <property type="entry name" value="adh_short"/>
    <property type="match status" value="1"/>
</dbReference>
<gene>
    <name evidence="1" type="ORF">L207DRAFT_589515</name>
</gene>
<dbReference type="Gene3D" id="3.40.50.720">
    <property type="entry name" value="NAD(P)-binding Rossmann-like Domain"/>
    <property type="match status" value="1"/>
</dbReference>
<evidence type="ECO:0000313" key="2">
    <source>
        <dbReference type="Proteomes" id="UP000235786"/>
    </source>
</evidence>
<dbReference type="GO" id="GO:0016616">
    <property type="term" value="F:oxidoreductase activity, acting on the CH-OH group of donors, NAD or NADP as acceptor"/>
    <property type="evidence" value="ECO:0007669"/>
    <property type="project" value="TreeGrafter"/>
</dbReference>
<name>A0A2J6R616_HYAVF</name>
<dbReference type="OrthoDB" id="5296at2759"/>
<dbReference type="InterPro" id="IPR052184">
    <property type="entry name" value="SDR_enzymes"/>
</dbReference>
<keyword evidence="2" id="KW-1185">Reference proteome</keyword>
<protein>
    <submittedName>
        <fullName evidence="1">NAD(P)-binding protein</fullName>
    </submittedName>
</protein>
<organism evidence="1 2">
    <name type="scientific">Hyaloscypha variabilis (strain UAMH 11265 / GT02V1 / F)</name>
    <name type="common">Meliniomyces variabilis</name>
    <dbReference type="NCBI Taxonomy" id="1149755"/>
    <lineage>
        <taxon>Eukaryota</taxon>
        <taxon>Fungi</taxon>
        <taxon>Dikarya</taxon>
        <taxon>Ascomycota</taxon>
        <taxon>Pezizomycotina</taxon>
        <taxon>Leotiomycetes</taxon>
        <taxon>Helotiales</taxon>
        <taxon>Hyaloscyphaceae</taxon>
        <taxon>Hyaloscypha</taxon>
        <taxon>Hyaloscypha variabilis</taxon>
    </lineage>
</organism>